<dbReference type="Proteomes" id="UP000006765">
    <property type="component" value="Unassembled WGS sequence"/>
</dbReference>
<protein>
    <submittedName>
        <fullName evidence="1">Uncharacterized protein</fullName>
    </submittedName>
</protein>
<dbReference type="EMBL" id="AMGO01000047">
    <property type="protein sequence ID" value="EKE43766.1"/>
    <property type="molecule type" value="Genomic_DNA"/>
</dbReference>
<dbReference type="AlphaFoldDB" id="K2GM12"/>
<accession>K2GM12</accession>
<reference evidence="1 2" key="1">
    <citation type="journal article" date="2012" name="J. Bacteriol.">
        <title>Draft Genome Sequence of Oceaniovalibus guishaninsula JLT2003T.</title>
        <authorList>
            <person name="Tang K."/>
            <person name="Liu K."/>
            <person name="Jiao N."/>
        </authorList>
    </citation>
    <scope>NUCLEOTIDE SEQUENCE [LARGE SCALE GENOMIC DNA]</scope>
    <source>
        <strain evidence="1 2">JLT2003</strain>
    </source>
</reference>
<evidence type="ECO:0000313" key="1">
    <source>
        <dbReference type="EMBL" id="EKE43766.1"/>
    </source>
</evidence>
<organism evidence="1 2">
    <name type="scientific">Oceaniovalibus guishaninsula JLT2003</name>
    <dbReference type="NCBI Taxonomy" id="1231392"/>
    <lineage>
        <taxon>Bacteria</taxon>
        <taxon>Pseudomonadati</taxon>
        <taxon>Pseudomonadota</taxon>
        <taxon>Alphaproteobacteria</taxon>
        <taxon>Rhodobacterales</taxon>
        <taxon>Roseobacteraceae</taxon>
        <taxon>Oceaniovalibus</taxon>
    </lineage>
</organism>
<gene>
    <name evidence="1" type="ORF">OCGS_2100</name>
</gene>
<keyword evidence="2" id="KW-1185">Reference proteome</keyword>
<evidence type="ECO:0000313" key="2">
    <source>
        <dbReference type="Proteomes" id="UP000006765"/>
    </source>
</evidence>
<name>K2GM12_9RHOB</name>
<proteinExistence type="predicted"/>
<sequence>MVKRNTIAQDFHAARCRQIIGGRYPPCCPTDRGIGFLRLRKR</sequence>
<comment type="caution">
    <text evidence="1">The sequence shown here is derived from an EMBL/GenBank/DDBJ whole genome shotgun (WGS) entry which is preliminary data.</text>
</comment>
<dbReference type="STRING" id="1231392.OCGS_2100"/>